<accession>A0A4P7W116</accession>
<dbReference type="Proteomes" id="UP000297149">
    <property type="component" value="Chromosome"/>
</dbReference>
<reference evidence="6" key="1">
    <citation type="submission" date="2019-02" db="EMBL/GenBank/DDBJ databases">
        <title>Isolation and identification of novel species under the genus Muribaculum.</title>
        <authorList>
            <person name="Miyake S."/>
            <person name="Ding Y."/>
            <person name="Low A."/>
            <person name="Soh M."/>
            <person name="Seedorf H."/>
        </authorList>
    </citation>
    <scope>NUCLEOTIDE SEQUENCE [LARGE SCALE GENOMIC DNA]</scope>
    <source>
        <strain evidence="6">H5</strain>
    </source>
</reference>
<evidence type="ECO:0000313" key="5">
    <source>
        <dbReference type="EMBL" id="QCD41467.1"/>
    </source>
</evidence>
<dbReference type="PANTHER" id="PTHR30307">
    <property type="entry name" value="S-ADENOSYLMETHIONINE:TRNA RIBOSYLTRANSFERASE-ISOMERASE"/>
    <property type="match status" value="1"/>
</dbReference>
<dbReference type="SUPFAM" id="SSF111337">
    <property type="entry name" value="QueA-like"/>
    <property type="match status" value="1"/>
</dbReference>
<keyword evidence="3" id="KW-0949">S-adenosyl-L-methionine</keyword>
<gene>
    <name evidence="5" type="ORF">E7747_03570</name>
</gene>
<name>A0A4P7W116_9BACT</name>
<keyword evidence="4" id="KW-0671">Queuosine biosynthesis</keyword>
<dbReference type="GO" id="GO:0008616">
    <property type="term" value="P:tRNA queuosine(34) biosynthetic process"/>
    <property type="evidence" value="ECO:0007669"/>
    <property type="project" value="UniProtKB-KW"/>
</dbReference>
<proteinExistence type="predicted"/>
<dbReference type="InterPro" id="IPR036100">
    <property type="entry name" value="QueA_sf"/>
</dbReference>
<keyword evidence="5" id="KW-0413">Isomerase</keyword>
<dbReference type="Pfam" id="PF02547">
    <property type="entry name" value="Queuosine_synth"/>
    <property type="match status" value="1"/>
</dbReference>
<dbReference type="Gene3D" id="3.40.1780.10">
    <property type="entry name" value="QueA-like"/>
    <property type="match status" value="1"/>
</dbReference>
<sequence>MNIRDIRIDKFDYPLPDERIAKHPLAVRDACLLLVKDGDGNVSTRIFSELPELLPADSMLVYNNTRVINARLRFRKGEASDGALIEIFCLEPSVPADYACSFASTGRCSWTCFVGNSKRWKNEPLRMPLVIDGEGLTLMATRIAREGNTSVVEFSWDNEAVTFSRIISAVGEIPIPPYLNRSTEESDSRDYQTVFSHIDGSVAAPTAGLHFTPEVLSGIDRRGIPRRELTLHVGAGTFQPVKSDVIGEHDMHSEFIAVGRELIAELAETSRRVIAVGTTSVRTLESLYHLGCRLAKGLPADVLPQWYPYDTSHPQLSVSDAMKAILKHLDETGESVFVASTRLMIAPGYRYKVVKGMVTNFHQPRSTLLLLVSAFLQGSPGSPDWRSIYDYALDDQRFRFLSYGDACLFL</sequence>
<dbReference type="InterPro" id="IPR003699">
    <property type="entry name" value="QueA"/>
</dbReference>
<dbReference type="GO" id="GO:0051075">
    <property type="term" value="F:S-adenosylmethionine:tRNA ribosyltransferase-isomerase activity"/>
    <property type="evidence" value="ECO:0007669"/>
    <property type="project" value="TreeGrafter"/>
</dbReference>
<evidence type="ECO:0000256" key="2">
    <source>
        <dbReference type="ARBA" id="ARBA00022679"/>
    </source>
</evidence>
<dbReference type="RefSeq" id="WP_123614028.1">
    <property type="nucleotide sequence ID" value="NZ_CAXHQF010000009.1"/>
</dbReference>
<keyword evidence="1" id="KW-0963">Cytoplasm</keyword>
<protein>
    <submittedName>
        <fullName evidence="5">S-adenosylmethionine:tRNA ribosyltransferase-isomerase</fullName>
    </submittedName>
</protein>
<dbReference type="EMBL" id="CP039396">
    <property type="protein sequence ID" value="QCD41467.1"/>
    <property type="molecule type" value="Genomic_DNA"/>
</dbReference>
<dbReference type="InterPro" id="IPR042119">
    <property type="entry name" value="QueA_dom2"/>
</dbReference>
<organism evidence="5 6">
    <name type="scientific">Duncaniella dubosii</name>
    <dbReference type="NCBI Taxonomy" id="2518971"/>
    <lineage>
        <taxon>Bacteria</taxon>
        <taxon>Pseudomonadati</taxon>
        <taxon>Bacteroidota</taxon>
        <taxon>Bacteroidia</taxon>
        <taxon>Bacteroidales</taxon>
        <taxon>Muribaculaceae</taxon>
        <taxon>Duncaniella</taxon>
    </lineage>
</organism>
<dbReference type="PANTHER" id="PTHR30307:SF0">
    <property type="entry name" value="S-ADENOSYLMETHIONINE:TRNA RIBOSYLTRANSFERASE-ISOMERASE"/>
    <property type="match status" value="1"/>
</dbReference>
<dbReference type="InterPro" id="IPR042118">
    <property type="entry name" value="QueA_dom1"/>
</dbReference>
<dbReference type="AlphaFoldDB" id="A0A4P7W116"/>
<evidence type="ECO:0000256" key="1">
    <source>
        <dbReference type="ARBA" id="ARBA00022490"/>
    </source>
</evidence>
<evidence type="ECO:0000256" key="3">
    <source>
        <dbReference type="ARBA" id="ARBA00022691"/>
    </source>
</evidence>
<keyword evidence="6" id="KW-1185">Reference proteome</keyword>
<keyword evidence="2 5" id="KW-0808">Transferase</keyword>
<dbReference type="KEGG" id="ddb:E7747_03570"/>
<evidence type="ECO:0000256" key="4">
    <source>
        <dbReference type="ARBA" id="ARBA00022785"/>
    </source>
</evidence>
<evidence type="ECO:0000313" key="6">
    <source>
        <dbReference type="Proteomes" id="UP000297149"/>
    </source>
</evidence>
<dbReference type="Gene3D" id="2.40.10.240">
    <property type="entry name" value="QueA-like"/>
    <property type="match status" value="1"/>
</dbReference>